<dbReference type="VEuPathDB" id="FungiDB:AMAG_12118"/>
<feature type="transmembrane region" description="Helical" evidence="2">
    <location>
        <begin position="612"/>
        <end position="630"/>
    </location>
</feature>
<name>A0A0L0SX39_ALLM3</name>
<dbReference type="AlphaFoldDB" id="A0A0L0SX39"/>
<keyword evidence="4" id="KW-1185">Reference proteome</keyword>
<reference evidence="4" key="2">
    <citation type="submission" date="2009-11" db="EMBL/GenBank/DDBJ databases">
        <title>The Genome Sequence of Allomyces macrogynus strain ATCC 38327.</title>
        <authorList>
            <consortium name="The Broad Institute Genome Sequencing Platform"/>
            <person name="Russ C."/>
            <person name="Cuomo C."/>
            <person name="Shea T."/>
            <person name="Young S.K."/>
            <person name="Zeng Q."/>
            <person name="Koehrsen M."/>
            <person name="Haas B."/>
            <person name="Borodovsky M."/>
            <person name="Guigo R."/>
            <person name="Alvarado L."/>
            <person name="Berlin A."/>
            <person name="Borenstein D."/>
            <person name="Chen Z."/>
            <person name="Engels R."/>
            <person name="Freedman E."/>
            <person name="Gellesch M."/>
            <person name="Goldberg J."/>
            <person name="Griggs A."/>
            <person name="Gujja S."/>
            <person name="Heiman D."/>
            <person name="Hepburn T."/>
            <person name="Howarth C."/>
            <person name="Jen D."/>
            <person name="Larson L."/>
            <person name="Lewis B."/>
            <person name="Mehta T."/>
            <person name="Park D."/>
            <person name="Pearson M."/>
            <person name="Roberts A."/>
            <person name="Saif S."/>
            <person name="Shenoy N."/>
            <person name="Sisk P."/>
            <person name="Stolte C."/>
            <person name="Sykes S."/>
            <person name="Walk T."/>
            <person name="White J."/>
            <person name="Yandava C."/>
            <person name="Burger G."/>
            <person name="Gray M.W."/>
            <person name="Holland P.W.H."/>
            <person name="King N."/>
            <person name="Lang F.B.F."/>
            <person name="Roger A.J."/>
            <person name="Ruiz-Trillo I."/>
            <person name="Lander E."/>
            <person name="Nusbaum C."/>
        </authorList>
    </citation>
    <scope>NUCLEOTIDE SEQUENCE [LARGE SCALE GENOMIC DNA]</scope>
    <source>
        <strain evidence="4">ATCC 38327</strain>
    </source>
</reference>
<evidence type="ECO:0000313" key="4">
    <source>
        <dbReference type="Proteomes" id="UP000054350"/>
    </source>
</evidence>
<keyword evidence="2" id="KW-0472">Membrane</keyword>
<dbReference type="OrthoDB" id="2189509at2759"/>
<proteinExistence type="predicted"/>
<evidence type="ECO:0000256" key="2">
    <source>
        <dbReference type="SAM" id="Phobius"/>
    </source>
</evidence>
<evidence type="ECO:0000313" key="3">
    <source>
        <dbReference type="EMBL" id="KNE67041.1"/>
    </source>
</evidence>
<feature type="region of interest" description="Disordered" evidence="1">
    <location>
        <begin position="551"/>
        <end position="575"/>
    </location>
</feature>
<reference evidence="3 4" key="1">
    <citation type="submission" date="2009-11" db="EMBL/GenBank/DDBJ databases">
        <title>Annotation of Allomyces macrogynus ATCC 38327.</title>
        <authorList>
            <consortium name="The Broad Institute Genome Sequencing Platform"/>
            <person name="Russ C."/>
            <person name="Cuomo C."/>
            <person name="Burger G."/>
            <person name="Gray M.W."/>
            <person name="Holland P.W.H."/>
            <person name="King N."/>
            <person name="Lang F.B.F."/>
            <person name="Roger A.J."/>
            <person name="Ruiz-Trillo I."/>
            <person name="Young S.K."/>
            <person name="Zeng Q."/>
            <person name="Gargeya S."/>
            <person name="Fitzgerald M."/>
            <person name="Haas B."/>
            <person name="Abouelleil A."/>
            <person name="Alvarado L."/>
            <person name="Arachchi H.M."/>
            <person name="Berlin A."/>
            <person name="Chapman S.B."/>
            <person name="Gearin G."/>
            <person name="Goldberg J."/>
            <person name="Griggs A."/>
            <person name="Gujja S."/>
            <person name="Hansen M."/>
            <person name="Heiman D."/>
            <person name="Howarth C."/>
            <person name="Larimer J."/>
            <person name="Lui A."/>
            <person name="MacDonald P.J.P."/>
            <person name="McCowen C."/>
            <person name="Montmayeur A."/>
            <person name="Murphy C."/>
            <person name="Neiman D."/>
            <person name="Pearson M."/>
            <person name="Priest M."/>
            <person name="Roberts A."/>
            <person name="Saif S."/>
            <person name="Shea T."/>
            <person name="Sisk P."/>
            <person name="Stolte C."/>
            <person name="Sykes S."/>
            <person name="Wortman J."/>
            <person name="Nusbaum C."/>
            <person name="Birren B."/>
        </authorList>
    </citation>
    <scope>NUCLEOTIDE SEQUENCE [LARGE SCALE GENOMIC DNA]</scope>
    <source>
        <strain evidence="3 4">ATCC 38327</strain>
    </source>
</reference>
<dbReference type="Pfam" id="PF17010">
    <property type="entry name" value="DUF5092"/>
    <property type="match status" value="1"/>
</dbReference>
<evidence type="ECO:0000256" key="1">
    <source>
        <dbReference type="SAM" id="MobiDB-lite"/>
    </source>
</evidence>
<organism evidence="3 4">
    <name type="scientific">Allomyces macrogynus (strain ATCC 38327)</name>
    <name type="common">Allomyces javanicus var. macrogynus</name>
    <dbReference type="NCBI Taxonomy" id="578462"/>
    <lineage>
        <taxon>Eukaryota</taxon>
        <taxon>Fungi</taxon>
        <taxon>Fungi incertae sedis</taxon>
        <taxon>Blastocladiomycota</taxon>
        <taxon>Blastocladiomycetes</taxon>
        <taxon>Blastocladiales</taxon>
        <taxon>Blastocladiaceae</taxon>
        <taxon>Allomyces</taxon>
    </lineage>
</organism>
<accession>A0A0L0SX39</accession>
<sequence length="660" mass="69544">MPGPPPPPPDGNPTAREPEFIRLLDPSGATVLDSVAVDYEDSFCLDTFGELVAAHAALPLPVSTKLGALPGSAGYTAPANPDGSRSRAFILARVQTWDHRQPDKAYYSYYAAHHLNKILFQTQVYLGRKLIHRIHVLNPLTNTDIIGNVLYFIVKPRDSAPPSVTKSAAVDLPRAAPTPFVPRLHLDIERAATPTTTRRKSSIFGTLLPSRRSSMQPDTAATSVSDVTLLTTPQTWTMKTQLVTTLDDDARAASPSSGNLIAQAARRLSTSGRLRSRAPPTALESTGGSVAAVLSDAAHPDVPVVTAQRHRGSVFATHTTASNMGKVKTKKPRSASTGNARMHSSGSGGSLIASLTATSDTTARRRHTAYGTAIAAPLGHSSPMIVKSATGIISKLPSGPIVVGQHRAATTKVSVPPGTVTQFAVPVPVDALPQIAPATPPRRRRGMSLSNSNQEDVAGWMHQVRMAAALGASGGAAGAADAPIPEDEDPAVTVEPVLEPAETDAVAVNDAVFYDAILIATDNDFLESAAVRAVFRDNALSPSDAALFELPPYTGEPDSPTVARDPSSEHPQQQRATVPMVLLVDDTPLCDSCLPSRSSGWLTFSPHRCKCYFIVLTASFACIFVLLLLIRNGTPDGAPPSGQTPKTIAGGTPLHRDGTT</sequence>
<keyword evidence="2" id="KW-1133">Transmembrane helix</keyword>
<keyword evidence="2" id="KW-0812">Transmembrane</keyword>
<dbReference type="EMBL" id="GG745352">
    <property type="protein sequence ID" value="KNE67041.1"/>
    <property type="molecule type" value="Genomic_DNA"/>
</dbReference>
<protein>
    <submittedName>
        <fullName evidence="3">Uncharacterized protein</fullName>
    </submittedName>
</protein>
<feature type="region of interest" description="Disordered" evidence="1">
    <location>
        <begin position="323"/>
        <end position="351"/>
    </location>
</feature>
<dbReference type="eggNOG" id="ENOG502SIV8">
    <property type="taxonomic scope" value="Eukaryota"/>
</dbReference>
<dbReference type="InterPro" id="IPR031537">
    <property type="entry name" value="DUF5092"/>
</dbReference>
<gene>
    <name evidence="3" type="ORF">AMAG_12118</name>
</gene>
<feature type="region of interest" description="Disordered" evidence="1">
    <location>
        <begin position="636"/>
        <end position="660"/>
    </location>
</feature>
<dbReference type="Proteomes" id="UP000054350">
    <property type="component" value="Unassembled WGS sequence"/>
</dbReference>